<dbReference type="EMBL" id="AP017457">
    <property type="protein sequence ID" value="BAU98655.1"/>
    <property type="molecule type" value="Genomic_DNA"/>
</dbReference>
<organism evidence="1 2">
    <name type="scientific">Aurantimicrobium minutum</name>
    <dbReference type="NCBI Taxonomy" id="708131"/>
    <lineage>
        <taxon>Bacteria</taxon>
        <taxon>Bacillati</taxon>
        <taxon>Actinomycetota</taxon>
        <taxon>Actinomycetes</taxon>
        <taxon>Micrococcales</taxon>
        <taxon>Microbacteriaceae</taxon>
        <taxon>Aurantimicrobium</taxon>
    </lineage>
</organism>
<dbReference type="Proteomes" id="UP000243847">
    <property type="component" value="Chromosome sequence1"/>
</dbReference>
<protein>
    <submittedName>
        <fullName evidence="1">Uncharacterized protein</fullName>
    </submittedName>
</protein>
<evidence type="ECO:0000313" key="1">
    <source>
        <dbReference type="EMBL" id="BAU98655.1"/>
    </source>
</evidence>
<dbReference type="OrthoDB" id="5123691at2"/>
<accession>A0A173LUR4</accession>
<reference evidence="1 2" key="1">
    <citation type="journal article" date="2016" name="Genome Announc.">
        <title>Complete Genome Sequence of Aurantimicrobium minutum Type Strain KNCT, a Planktonic Ultramicrobacterium Isolated from River Water.</title>
        <authorList>
            <person name="Nakai R."/>
            <person name="Fujisawa T."/>
            <person name="Nakamura Y."/>
            <person name="Nishide H."/>
            <person name="Uchiyama I."/>
            <person name="Baba T."/>
            <person name="Toyoda A."/>
            <person name="Fujiyama A."/>
            <person name="Naganuma T."/>
            <person name="Niki H."/>
        </authorList>
    </citation>
    <scope>NUCLEOTIDE SEQUENCE [LARGE SCALE GENOMIC DNA]</scope>
    <source>
        <strain evidence="1 2">KNC</strain>
    </source>
</reference>
<proteinExistence type="predicted"/>
<gene>
    <name evidence="1" type="ORF">AUMI_11130</name>
</gene>
<sequence>MTLDNVRFLTRGVTPEEKAAVLAVLDAHIEEESAIEHEIQGAGMNAWQKSQRGIREDIKGGSRRFGWDFGR</sequence>
<name>A0A173LUR4_9MICO</name>
<dbReference type="RefSeq" id="WP_096380167.1">
    <property type="nucleotide sequence ID" value="NZ_AP017457.1"/>
</dbReference>
<dbReference type="AlphaFoldDB" id="A0A173LUR4"/>
<evidence type="ECO:0000313" key="2">
    <source>
        <dbReference type="Proteomes" id="UP000243847"/>
    </source>
</evidence>
<dbReference type="GeneID" id="80451296"/>
<dbReference type="KEGG" id="amin:AUMI_11130"/>